<dbReference type="CDD" id="cd02855">
    <property type="entry name" value="E_set_GBE_prok_N"/>
    <property type="match status" value="1"/>
</dbReference>
<dbReference type="NCBIfam" id="NF003811">
    <property type="entry name" value="PRK05402.1"/>
    <property type="match status" value="1"/>
</dbReference>
<dbReference type="InterPro" id="IPR006048">
    <property type="entry name" value="A-amylase/branching_C"/>
</dbReference>
<accession>A0ABV1KSS0</accession>
<comment type="subunit">
    <text evidence="10">Monomer.</text>
</comment>
<dbReference type="SUPFAM" id="SSF51445">
    <property type="entry name" value="(Trans)glycosidases"/>
    <property type="match status" value="1"/>
</dbReference>
<dbReference type="InterPro" id="IPR006047">
    <property type="entry name" value="GH13_cat_dom"/>
</dbReference>
<dbReference type="InterPro" id="IPR044143">
    <property type="entry name" value="GlgB_N_E_set_prok"/>
</dbReference>
<dbReference type="Gene3D" id="2.60.40.1180">
    <property type="entry name" value="Golgi alpha-mannosidase II"/>
    <property type="match status" value="1"/>
</dbReference>
<evidence type="ECO:0000259" key="11">
    <source>
        <dbReference type="SMART" id="SM00642"/>
    </source>
</evidence>
<reference evidence="12 13" key="1">
    <citation type="journal article" date="2023" name="Genome Announc.">
        <title>Pan-Genome Analyses of the Genus Cohnella and Proposal of the Novel Species Cohnella silvisoli sp. nov., Isolated from Forest Soil.</title>
        <authorList>
            <person name="Wang C."/>
            <person name="Mao L."/>
            <person name="Bao G."/>
            <person name="Zhu H."/>
        </authorList>
    </citation>
    <scope>NUCLEOTIDE SEQUENCE [LARGE SCALE GENOMIC DNA]</scope>
    <source>
        <strain evidence="12 13">NL03-T5-1</strain>
    </source>
</reference>
<dbReference type="Proteomes" id="UP001493487">
    <property type="component" value="Unassembled WGS sequence"/>
</dbReference>
<sequence>MQASPVLVSSDDLYLFNTGQLFRAYRTFGAHPMEYEGCRGVRFVLWAPSAREVSVVGDFNGWSSASRPVNLAQVGTTGVWVGFSPDLNEGDRYKYEIVNAGGERLLKSDPFGFQSELRPNTASVVASLNHYDWQDRDWIDNRRKHPPYEKPMLIYEVHLASWRMDAPEQLRSYEQLAQELVDYVCSMGYTHIEVMPITEHPLDRSWGYQTTGYYAATSRYGPAEGLKKLIDRCHQQGIGVLLDWVCGHFCKDDHGLRLFDGSPLYENSDYRRAEKPLWGTLAFDFGKPQVLSFLLSNALFWLDVYHIDGLRVDAVASMLDLNFDKPESMRTENRYGGTEDIEALAFLRKLNETVFLHYPESLMMAEDSSSYPAVTSPTYLGGLGFNYKWNMGWMNDMLRYMETDPSHRSSYHSLITFSLHYAFSENYVLPLSHDEVVHGKRSMLNKMPGTYEEKFANLRLFYGYWMTHPGKKLLFMGGEFGQFDEWKDYAGLDWSLLQFPLHDSMQRYVRALNHIYLNNGELWERDHEQGGFEWIDVNNAPQCMLSFQRNGKSAESSTVSVCNFSRETHSIYRIGVSNQGHYRLILNSDEAEYGGGGYSFPSRVASQPTPFHGKPYSIEVPVPALSFQLWKSETA</sequence>
<keyword evidence="9 10" id="KW-0119">Carbohydrate metabolism</keyword>
<feature type="active site" description="Proton donor" evidence="10">
    <location>
        <position position="366"/>
    </location>
</feature>
<gene>
    <name evidence="10 12" type="primary">glgB</name>
    <name evidence="12" type="ORF">QJS35_12095</name>
</gene>
<dbReference type="NCBIfam" id="NF008967">
    <property type="entry name" value="PRK12313.1"/>
    <property type="match status" value="1"/>
</dbReference>
<comment type="function">
    <text evidence="2 10">Catalyzes the formation of the alpha-1,6-glucosidic linkages in glycogen by scission of a 1,4-alpha-linked oligosaccharide from growing alpha-1,4-glucan chains and the subsequent attachment of the oligosaccharide to the alpha-1,6 position.</text>
</comment>
<keyword evidence="6 10" id="KW-0328">Glycosyltransferase</keyword>
<evidence type="ECO:0000256" key="7">
    <source>
        <dbReference type="ARBA" id="ARBA00022679"/>
    </source>
</evidence>
<dbReference type="PIRSF" id="PIRSF000463">
    <property type="entry name" value="GlgB"/>
    <property type="match status" value="1"/>
</dbReference>
<evidence type="ECO:0000256" key="8">
    <source>
        <dbReference type="ARBA" id="ARBA00023056"/>
    </source>
</evidence>
<dbReference type="CDD" id="cd11322">
    <property type="entry name" value="AmyAc_Glg_BE"/>
    <property type="match status" value="1"/>
</dbReference>
<keyword evidence="13" id="KW-1185">Reference proteome</keyword>
<dbReference type="SUPFAM" id="SSF81296">
    <property type="entry name" value="E set domains"/>
    <property type="match status" value="1"/>
</dbReference>
<proteinExistence type="inferred from homology"/>
<dbReference type="Pfam" id="PF02922">
    <property type="entry name" value="CBM_48"/>
    <property type="match status" value="1"/>
</dbReference>
<keyword evidence="5 10" id="KW-0321">Glycogen metabolism</keyword>
<organism evidence="12 13">
    <name type="scientific">Cohnella silvisoli</name>
    <dbReference type="NCBI Taxonomy" id="2873699"/>
    <lineage>
        <taxon>Bacteria</taxon>
        <taxon>Bacillati</taxon>
        <taxon>Bacillota</taxon>
        <taxon>Bacilli</taxon>
        <taxon>Bacillales</taxon>
        <taxon>Paenibacillaceae</taxon>
        <taxon>Cohnella</taxon>
    </lineage>
</organism>
<dbReference type="InterPro" id="IPR037439">
    <property type="entry name" value="Branching_enzy"/>
</dbReference>
<name>A0ABV1KSS0_9BACL</name>
<dbReference type="NCBIfam" id="TIGR01515">
    <property type="entry name" value="branching_enzym"/>
    <property type="match status" value="1"/>
</dbReference>
<dbReference type="PANTHER" id="PTHR43651:SF3">
    <property type="entry name" value="1,4-ALPHA-GLUCAN-BRANCHING ENZYME"/>
    <property type="match status" value="1"/>
</dbReference>
<evidence type="ECO:0000256" key="4">
    <source>
        <dbReference type="ARBA" id="ARBA00009000"/>
    </source>
</evidence>
<evidence type="ECO:0000256" key="2">
    <source>
        <dbReference type="ARBA" id="ARBA00002953"/>
    </source>
</evidence>
<dbReference type="Pfam" id="PF02806">
    <property type="entry name" value="Alpha-amylase_C"/>
    <property type="match status" value="1"/>
</dbReference>
<protein>
    <recommendedName>
        <fullName evidence="10">1,4-alpha-glucan branching enzyme GlgB</fullName>
        <ecNumber evidence="10">2.4.1.18</ecNumber>
    </recommendedName>
    <alternativeName>
        <fullName evidence="10">1,4-alpha-D-glucan:1,4-alpha-D-glucan 6-glucosyl-transferase</fullName>
    </alternativeName>
    <alternativeName>
        <fullName evidence="10">Alpha-(1-&gt;4)-glucan branching enzyme</fullName>
    </alternativeName>
    <alternativeName>
        <fullName evidence="10">Glycogen branching enzyme</fullName>
        <shortName evidence="10">BE</shortName>
    </alternativeName>
</protein>
<dbReference type="InterPro" id="IPR006407">
    <property type="entry name" value="GlgB"/>
</dbReference>
<dbReference type="SUPFAM" id="SSF51011">
    <property type="entry name" value="Glycosyl hydrolase domain"/>
    <property type="match status" value="1"/>
</dbReference>
<feature type="domain" description="Glycosyl hydrolase family 13 catalytic" evidence="11">
    <location>
        <begin position="156"/>
        <end position="516"/>
    </location>
</feature>
<dbReference type="InterPro" id="IPR014756">
    <property type="entry name" value="Ig_E-set"/>
</dbReference>
<evidence type="ECO:0000256" key="9">
    <source>
        <dbReference type="ARBA" id="ARBA00023277"/>
    </source>
</evidence>
<dbReference type="InterPro" id="IPR004193">
    <property type="entry name" value="Glyco_hydro_13_N"/>
</dbReference>
<dbReference type="PANTHER" id="PTHR43651">
    <property type="entry name" value="1,4-ALPHA-GLUCAN-BRANCHING ENZYME"/>
    <property type="match status" value="1"/>
</dbReference>
<comment type="pathway">
    <text evidence="3 10">Glycan biosynthesis; glycogen biosynthesis.</text>
</comment>
<feature type="active site" description="Nucleophile" evidence="10">
    <location>
        <position position="313"/>
    </location>
</feature>
<dbReference type="InterPro" id="IPR013780">
    <property type="entry name" value="Glyco_hydro_b"/>
</dbReference>
<dbReference type="Pfam" id="PF00128">
    <property type="entry name" value="Alpha-amylase"/>
    <property type="match status" value="2"/>
</dbReference>
<evidence type="ECO:0000313" key="13">
    <source>
        <dbReference type="Proteomes" id="UP001493487"/>
    </source>
</evidence>
<dbReference type="RefSeq" id="WP_232184260.1">
    <property type="nucleotide sequence ID" value="NZ_JAIOAP010000002.1"/>
</dbReference>
<dbReference type="Gene3D" id="3.20.20.80">
    <property type="entry name" value="Glycosidases"/>
    <property type="match status" value="1"/>
</dbReference>
<dbReference type="EC" id="2.4.1.18" evidence="10"/>
<comment type="caution">
    <text evidence="12">The sequence shown here is derived from an EMBL/GenBank/DDBJ whole genome shotgun (WGS) entry which is preliminary data.</text>
</comment>
<comment type="similarity">
    <text evidence="4 10">Belongs to the glycosyl hydrolase 13 family. GlgB subfamily.</text>
</comment>
<comment type="catalytic activity">
    <reaction evidence="1 10">
        <text>Transfers a segment of a (1-&gt;4)-alpha-D-glucan chain to a primary hydroxy group in a similar glucan chain.</text>
        <dbReference type="EC" id="2.4.1.18"/>
    </reaction>
</comment>
<evidence type="ECO:0000313" key="12">
    <source>
        <dbReference type="EMBL" id="MEQ4483139.1"/>
    </source>
</evidence>
<keyword evidence="7 10" id="KW-0808">Transferase</keyword>
<evidence type="ECO:0000256" key="6">
    <source>
        <dbReference type="ARBA" id="ARBA00022676"/>
    </source>
</evidence>
<dbReference type="EMBL" id="JASKHM010000006">
    <property type="protein sequence ID" value="MEQ4483139.1"/>
    <property type="molecule type" value="Genomic_DNA"/>
</dbReference>
<evidence type="ECO:0000256" key="1">
    <source>
        <dbReference type="ARBA" id="ARBA00000826"/>
    </source>
</evidence>
<evidence type="ECO:0000256" key="3">
    <source>
        <dbReference type="ARBA" id="ARBA00004964"/>
    </source>
</evidence>
<dbReference type="Gene3D" id="2.60.40.10">
    <property type="entry name" value="Immunoglobulins"/>
    <property type="match status" value="1"/>
</dbReference>
<dbReference type="InterPro" id="IPR013783">
    <property type="entry name" value="Ig-like_fold"/>
</dbReference>
<evidence type="ECO:0000256" key="10">
    <source>
        <dbReference type="HAMAP-Rule" id="MF_00685"/>
    </source>
</evidence>
<dbReference type="SMART" id="SM00642">
    <property type="entry name" value="Aamy"/>
    <property type="match status" value="1"/>
</dbReference>
<dbReference type="GO" id="GO:0003844">
    <property type="term" value="F:1,4-alpha-glucan branching enzyme activity"/>
    <property type="evidence" value="ECO:0007669"/>
    <property type="project" value="UniProtKB-EC"/>
</dbReference>
<dbReference type="InterPro" id="IPR017853">
    <property type="entry name" value="GH"/>
</dbReference>
<keyword evidence="8 10" id="KW-0320">Glycogen biosynthesis</keyword>
<evidence type="ECO:0000256" key="5">
    <source>
        <dbReference type="ARBA" id="ARBA00022600"/>
    </source>
</evidence>
<dbReference type="HAMAP" id="MF_00685">
    <property type="entry name" value="GlgB"/>
    <property type="match status" value="1"/>
</dbReference>